<keyword evidence="2" id="KW-0271">Exosome</keyword>
<dbReference type="GO" id="GO:0034475">
    <property type="term" value="P:U4 snRNA 3'-end processing"/>
    <property type="evidence" value="ECO:0007669"/>
    <property type="project" value="TreeGrafter"/>
</dbReference>
<keyword evidence="6" id="KW-1185">Reference proteome</keyword>
<dbReference type="SUPFAM" id="SSF54791">
    <property type="entry name" value="Eukaryotic type KH-domain (KH-domain type I)"/>
    <property type="match status" value="1"/>
</dbReference>
<sequence>MQVEKYTTPGDVLDLEAIVSKLSSEEAKDGDAKMMDEEEEQEQDEELTVVLGPGLVHINDVVKSTTVGQLETRTTTTVVATGKDTSKSSKIVTVNVARPQVIYTPTNNDLVIGMIKHRQSDSSTVGGGISAQQYYVVDLGPFSSSPTVLLNCISFNNATKRNKPDLKNGSLVYGKIQSVTDDSNIEMTCVSSDGLLGELKEGCLFKSSINQCNYLLKQLNTTNSKLDKLARKYSNGKNGGGSFEVVVGVNGYVWINSSSENMAHVVEIASQIL</sequence>
<dbReference type="GO" id="GO:0000467">
    <property type="term" value="P:exonucleolytic trimming to generate mature 3'-end of 5.8S rRNA from tricistronic rRNA transcript (SSU-rRNA, 5.8S rRNA, LSU-rRNA)"/>
    <property type="evidence" value="ECO:0007669"/>
    <property type="project" value="TreeGrafter"/>
</dbReference>
<evidence type="ECO:0000313" key="5">
    <source>
        <dbReference type="EMBL" id="OMH83663.1"/>
    </source>
</evidence>
<comment type="caution">
    <text evidence="5">The sequence shown here is derived from an EMBL/GenBank/DDBJ whole genome shotgun (WGS) entry which is preliminary data.</text>
</comment>
<dbReference type="SUPFAM" id="SSF50249">
    <property type="entry name" value="Nucleic acid-binding proteins"/>
    <property type="match status" value="1"/>
</dbReference>
<organism evidence="5 6">
    <name type="scientific">Zancudomyces culisetae</name>
    <name type="common">Gut fungus</name>
    <name type="synonym">Smittium culisetae</name>
    <dbReference type="NCBI Taxonomy" id="1213189"/>
    <lineage>
        <taxon>Eukaryota</taxon>
        <taxon>Fungi</taxon>
        <taxon>Fungi incertae sedis</taxon>
        <taxon>Zoopagomycota</taxon>
        <taxon>Kickxellomycotina</taxon>
        <taxon>Harpellomycetes</taxon>
        <taxon>Harpellales</taxon>
        <taxon>Legeriomycetaceae</taxon>
        <taxon>Zancudomyces</taxon>
    </lineage>
</organism>
<dbReference type="EMBL" id="LSSK01000340">
    <property type="protein sequence ID" value="OMH83663.1"/>
    <property type="molecule type" value="Genomic_DNA"/>
</dbReference>
<dbReference type="Gene3D" id="2.40.50.140">
    <property type="entry name" value="Nucleic acid-binding proteins"/>
    <property type="match status" value="1"/>
</dbReference>
<dbReference type="InterPro" id="IPR036612">
    <property type="entry name" value="KH_dom_type_1_sf"/>
</dbReference>
<accession>A0A1R1PRZ7</accession>
<dbReference type="PANTHER" id="PTHR21321">
    <property type="entry name" value="PNAS-3 RELATED"/>
    <property type="match status" value="1"/>
</dbReference>
<gene>
    <name evidence="5" type="ORF">AX774_g2824</name>
</gene>
<dbReference type="Proteomes" id="UP000188320">
    <property type="component" value="Unassembled WGS sequence"/>
</dbReference>
<dbReference type="Pfam" id="PF21262">
    <property type="entry name" value="RRP40_S1"/>
    <property type="match status" value="1"/>
</dbReference>
<evidence type="ECO:0000256" key="1">
    <source>
        <dbReference type="ARBA" id="ARBA00004123"/>
    </source>
</evidence>
<dbReference type="Gene3D" id="3.30.1370.10">
    <property type="entry name" value="K Homology domain, type 1"/>
    <property type="match status" value="1"/>
</dbReference>
<keyword evidence="3" id="KW-0694">RNA-binding</keyword>
<protein>
    <submittedName>
        <fullName evidence="5">Putative exosome complex component rrp40</fullName>
    </submittedName>
</protein>
<dbReference type="GO" id="GO:0071035">
    <property type="term" value="P:nuclear polyadenylation-dependent rRNA catabolic process"/>
    <property type="evidence" value="ECO:0007669"/>
    <property type="project" value="TreeGrafter"/>
</dbReference>
<dbReference type="GO" id="GO:0000177">
    <property type="term" value="C:cytoplasmic exosome (RNase complex)"/>
    <property type="evidence" value="ECO:0007669"/>
    <property type="project" value="TreeGrafter"/>
</dbReference>
<dbReference type="InterPro" id="IPR012340">
    <property type="entry name" value="NA-bd_OB-fold"/>
</dbReference>
<evidence type="ECO:0000313" key="6">
    <source>
        <dbReference type="Proteomes" id="UP000188320"/>
    </source>
</evidence>
<dbReference type="GO" id="GO:0071038">
    <property type="term" value="P:TRAMP-dependent tRNA surveillance pathway"/>
    <property type="evidence" value="ECO:0007669"/>
    <property type="project" value="TreeGrafter"/>
</dbReference>
<dbReference type="GO" id="GO:0000176">
    <property type="term" value="C:nuclear exosome (RNase complex)"/>
    <property type="evidence" value="ECO:0007669"/>
    <property type="project" value="TreeGrafter"/>
</dbReference>
<dbReference type="Pfam" id="PF15985">
    <property type="entry name" value="KH_6"/>
    <property type="match status" value="1"/>
</dbReference>
<proteinExistence type="predicted"/>
<comment type="subcellular location">
    <subcellularLocation>
        <location evidence="1">Nucleus</location>
    </subcellularLocation>
</comment>
<name>A0A1R1PRZ7_ZANCU</name>
<evidence type="ECO:0000256" key="2">
    <source>
        <dbReference type="ARBA" id="ARBA00022835"/>
    </source>
</evidence>
<evidence type="ECO:0000259" key="4">
    <source>
        <dbReference type="Pfam" id="PF15985"/>
    </source>
</evidence>
<dbReference type="GO" id="GO:0071051">
    <property type="term" value="P:poly(A)-dependent snoRNA 3'-end processing"/>
    <property type="evidence" value="ECO:0007669"/>
    <property type="project" value="TreeGrafter"/>
</dbReference>
<evidence type="ECO:0000256" key="3">
    <source>
        <dbReference type="ARBA" id="ARBA00022884"/>
    </source>
</evidence>
<dbReference type="GO" id="GO:0003723">
    <property type="term" value="F:RNA binding"/>
    <property type="evidence" value="ECO:0007669"/>
    <property type="project" value="UniProtKB-KW"/>
</dbReference>
<dbReference type="GO" id="GO:0071034">
    <property type="term" value="P:CUT catabolic process"/>
    <property type="evidence" value="ECO:0007669"/>
    <property type="project" value="TreeGrafter"/>
</dbReference>
<dbReference type="InterPro" id="IPR026699">
    <property type="entry name" value="Exosome_RNA_bind1/RRP40/RRP4"/>
</dbReference>
<dbReference type="OrthoDB" id="340500at2759"/>
<dbReference type="AlphaFoldDB" id="A0A1R1PRZ7"/>
<reference evidence="6" key="1">
    <citation type="submission" date="2017-01" db="EMBL/GenBank/DDBJ databases">
        <authorList>
            <person name="Wang Y."/>
            <person name="White M."/>
            <person name="Kvist S."/>
            <person name="Moncalvo J.-M."/>
        </authorList>
    </citation>
    <scope>NUCLEOTIDE SEQUENCE [LARGE SCALE GENOMIC DNA]</scope>
    <source>
        <strain evidence="6">COL-18-3</strain>
    </source>
</reference>
<dbReference type="PANTHER" id="PTHR21321:SF1">
    <property type="entry name" value="EXOSOME COMPLEX COMPONENT RRP40"/>
    <property type="match status" value="1"/>
</dbReference>
<dbReference type="InterPro" id="IPR004088">
    <property type="entry name" value="KH_dom_type_1"/>
</dbReference>
<feature type="domain" description="K Homology" evidence="4">
    <location>
        <begin position="202"/>
        <end position="260"/>
    </location>
</feature>